<protein>
    <submittedName>
        <fullName evidence="2">Right-handed parallel beta-helix repeat-containing protein</fullName>
    </submittedName>
</protein>
<name>A0ABW0GSY2_9MICO</name>
<evidence type="ECO:0000313" key="2">
    <source>
        <dbReference type="EMBL" id="MFC5381926.1"/>
    </source>
</evidence>
<dbReference type="EMBL" id="JBHSLD010000013">
    <property type="protein sequence ID" value="MFC5381926.1"/>
    <property type="molecule type" value="Genomic_DNA"/>
</dbReference>
<accession>A0ABW0GSY2</accession>
<keyword evidence="3" id="KW-1185">Reference proteome</keyword>
<proteinExistence type="predicted"/>
<dbReference type="SUPFAM" id="SSF51126">
    <property type="entry name" value="Pectin lyase-like"/>
    <property type="match status" value="1"/>
</dbReference>
<dbReference type="InterPro" id="IPR011050">
    <property type="entry name" value="Pectin_lyase_fold/virulence"/>
</dbReference>
<evidence type="ECO:0000256" key="1">
    <source>
        <dbReference type="SAM" id="MobiDB-lite"/>
    </source>
</evidence>
<dbReference type="Proteomes" id="UP001596122">
    <property type="component" value="Unassembled WGS sequence"/>
</dbReference>
<feature type="compositionally biased region" description="Low complexity" evidence="1">
    <location>
        <begin position="183"/>
        <end position="227"/>
    </location>
</feature>
<organism evidence="2 3">
    <name type="scientific">Aquipuribacter nitratireducens</name>
    <dbReference type="NCBI Taxonomy" id="650104"/>
    <lineage>
        <taxon>Bacteria</taxon>
        <taxon>Bacillati</taxon>
        <taxon>Actinomycetota</taxon>
        <taxon>Actinomycetes</taxon>
        <taxon>Micrococcales</taxon>
        <taxon>Intrasporangiaceae</taxon>
        <taxon>Aquipuribacter</taxon>
    </lineage>
</organism>
<dbReference type="RefSeq" id="WP_340270997.1">
    <property type="nucleotide sequence ID" value="NZ_JBBEOG010000009.1"/>
</dbReference>
<feature type="region of interest" description="Disordered" evidence="1">
    <location>
        <begin position="144"/>
        <end position="227"/>
    </location>
</feature>
<sequence length="631" mass="65129">MDVEPSLPLEGTEMNLPRPIRRLALTAKITVLSLLVVTGTAYAAVVTATPTLVYATVANGSERPLSGAVVNSGAVYVELVNVPKGASVTFSAENLLDAPRVERTAPYDLLGDTAKGHPVPLQVSALPNGAYTVSVIVRSSAGESRSSATFTVDKTAPLPTSSPSPSTTVSASATQAPPPSPSATPSVTGSASSTSTTPPTTAQPSPTASTTSSTPSPTAAATAPAGSLVGGGSATFSWSQSATRSPASALAGTTVSGTAYIFLSVSGGAADKVDFWLDSGTDTQPSQSESNAPYDLEGGTAELANALDTTRLANGTHRLTARVTQGGLQTLVTTSFGVSNGSIATATSAPVPSPTATATSTPQATLAFNPLTYDWAANAGAVAGTKALFNGGAYGMLEQDGVVHADKSITARQDVYGVDTGFRNSVFSDKLLVRSGRAVVERSTMNTGGAAVGGEAMVVRHSNITGNTDGLNPVRSSGTAKTVIEYNKIWRDGTRYQDKHHDGVQFWQGGDTTIRRNWISGWNTSAIMIKTDFGPINNVLIEENYLANPTGYFTMYSRDGGHGRPQMITVRNNVFGGGTPISPEAGTRFVRTEQERADAIARGDASARTWIVWYGNIDTSGRVVAPPGGWS</sequence>
<gene>
    <name evidence="2" type="ORF">ACFPJ6_14180</name>
</gene>
<reference evidence="3" key="1">
    <citation type="journal article" date="2019" name="Int. J. Syst. Evol. Microbiol.">
        <title>The Global Catalogue of Microorganisms (GCM) 10K type strain sequencing project: providing services to taxonomists for standard genome sequencing and annotation.</title>
        <authorList>
            <consortium name="The Broad Institute Genomics Platform"/>
            <consortium name="The Broad Institute Genome Sequencing Center for Infectious Disease"/>
            <person name="Wu L."/>
            <person name="Ma J."/>
        </authorList>
    </citation>
    <scope>NUCLEOTIDE SEQUENCE [LARGE SCALE GENOMIC DNA]</scope>
    <source>
        <strain evidence="3">CCUG 43114</strain>
    </source>
</reference>
<feature type="compositionally biased region" description="Low complexity" evidence="1">
    <location>
        <begin position="155"/>
        <end position="175"/>
    </location>
</feature>
<comment type="caution">
    <text evidence="2">The sequence shown here is derived from an EMBL/GenBank/DDBJ whole genome shotgun (WGS) entry which is preliminary data.</text>
</comment>
<evidence type="ECO:0000313" key="3">
    <source>
        <dbReference type="Proteomes" id="UP001596122"/>
    </source>
</evidence>